<organism evidence="2 3">
    <name type="scientific">Massilia niabensis</name>
    <dbReference type="NCBI Taxonomy" id="544910"/>
    <lineage>
        <taxon>Bacteria</taxon>
        <taxon>Pseudomonadati</taxon>
        <taxon>Pseudomonadota</taxon>
        <taxon>Betaproteobacteria</taxon>
        <taxon>Burkholderiales</taxon>
        <taxon>Oxalobacteraceae</taxon>
        <taxon>Telluria group</taxon>
        <taxon>Massilia</taxon>
    </lineage>
</organism>
<evidence type="ECO:0000313" key="2">
    <source>
        <dbReference type="EMBL" id="MFC5459966.1"/>
    </source>
</evidence>
<evidence type="ECO:0008006" key="4">
    <source>
        <dbReference type="Google" id="ProtNLM"/>
    </source>
</evidence>
<feature type="transmembrane region" description="Helical" evidence="1">
    <location>
        <begin position="98"/>
        <end position="123"/>
    </location>
</feature>
<proteinExistence type="predicted"/>
<protein>
    <recommendedName>
        <fullName evidence="4">NnrS family protein</fullName>
    </recommendedName>
</protein>
<dbReference type="EMBL" id="JBHSMU010000009">
    <property type="protein sequence ID" value="MFC5459966.1"/>
    <property type="molecule type" value="Genomic_DNA"/>
</dbReference>
<evidence type="ECO:0000256" key="1">
    <source>
        <dbReference type="SAM" id="Phobius"/>
    </source>
</evidence>
<keyword evidence="3" id="KW-1185">Reference proteome</keyword>
<feature type="transmembrane region" description="Helical" evidence="1">
    <location>
        <begin position="41"/>
        <end position="63"/>
    </location>
</feature>
<comment type="caution">
    <text evidence="2">The sequence shown here is derived from an EMBL/GenBank/DDBJ whole genome shotgun (WGS) entry which is preliminary data.</text>
</comment>
<keyword evidence="1" id="KW-0812">Transmembrane</keyword>
<keyword evidence="1" id="KW-0472">Membrane</keyword>
<dbReference type="Proteomes" id="UP001596050">
    <property type="component" value="Unassembled WGS sequence"/>
</dbReference>
<evidence type="ECO:0000313" key="3">
    <source>
        <dbReference type="Proteomes" id="UP001596050"/>
    </source>
</evidence>
<accession>A0ABW0L5A4</accession>
<feature type="transmembrane region" description="Helical" evidence="1">
    <location>
        <begin position="72"/>
        <end position="92"/>
    </location>
</feature>
<name>A0ABW0L5A4_9BURK</name>
<reference evidence="3" key="1">
    <citation type="journal article" date="2019" name="Int. J. Syst. Evol. Microbiol.">
        <title>The Global Catalogue of Microorganisms (GCM) 10K type strain sequencing project: providing services to taxonomists for standard genome sequencing and annotation.</title>
        <authorList>
            <consortium name="The Broad Institute Genomics Platform"/>
            <consortium name="The Broad Institute Genome Sequencing Center for Infectious Disease"/>
            <person name="Wu L."/>
            <person name="Ma J."/>
        </authorList>
    </citation>
    <scope>NUCLEOTIDE SEQUENCE [LARGE SCALE GENOMIC DNA]</scope>
    <source>
        <strain evidence="3">KACC 12649</strain>
    </source>
</reference>
<sequence>MVGVAIHLAAIVLGPDWYAFFGAPRPVVVSAREGTWLAPVSAAVIAFLMGLCSAYACSAIGLIRRLPLLRTALAGIAVICLVRALILVPLAIHDPALLTMFEIVAAIVWGIAGIGFAAGFLVARPSRTALGVARLKAL</sequence>
<dbReference type="RefSeq" id="WP_379782333.1">
    <property type="nucleotide sequence ID" value="NZ_JBHSMU010000009.1"/>
</dbReference>
<gene>
    <name evidence="2" type="ORF">ACFPN5_09105</name>
</gene>
<keyword evidence="1" id="KW-1133">Transmembrane helix</keyword>